<dbReference type="Proteomes" id="UP001497535">
    <property type="component" value="Unassembled WGS sequence"/>
</dbReference>
<gene>
    <name evidence="1" type="ORF">MENTE1834_LOCUS18323</name>
</gene>
<evidence type="ECO:0000313" key="2">
    <source>
        <dbReference type="Proteomes" id="UP001497535"/>
    </source>
</evidence>
<organism evidence="1 2">
    <name type="scientific">Meloidogyne enterolobii</name>
    <name type="common">Root-knot nematode worm</name>
    <name type="synonym">Meloidogyne mayaguensis</name>
    <dbReference type="NCBI Taxonomy" id="390850"/>
    <lineage>
        <taxon>Eukaryota</taxon>
        <taxon>Metazoa</taxon>
        <taxon>Ecdysozoa</taxon>
        <taxon>Nematoda</taxon>
        <taxon>Chromadorea</taxon>
        <taxon>Rhabditida</taxon>
        <taxon>Tylenchina</taxon>
        <taxon>Tylenchomorpha</taxon>
        <taxon>Tylenchoidea</taxon>
        <taxon>Meloidogynidae</taxon>
        <taxon>Meloidogyninae</taxon>
        <taxon>Meloidogyne</taxon>
    </lineage>
</organism>
<keyword evidence="2" id="KW-1185">Reference proteome</keyword>
<protein>
    <submittedName>
        <fullName evidence="1">Uncharacterized protein</fullName>
    </submittedName>
</protein>
<accession>A0ACB0YYV6</accession>
<sequence>MSSYSCSSSNLWRNRSTLGGRSSVAGLLSSSVISVSLVTAEPPPLPMSIAVAKSKNNFKEVQDVQKTQKLSPSFGNPPGGMFS</sequence>
<reference evidence="1" key="1">
    <citation type="submission" date="2023-11" db="EMBL/GenBank/DDBJ databases">
        <authorList>
            <person name="Poullet M."/>
        </authorList>
    </citation>
    <scope>NUCLEOTIDE SEQUENCE</scope>
    <source>
        <strain evidence="1">E1834</strain>
    </source>
</reference>
<name>A0ACB0YYV6_MELEN</name>
<evidence type="ECO:0000313" key="1">
    <source>
        <dbReference type="EMBL" id="CAK5069316.1"/>
    </source>
</evidence>
<dbReference type="EMBL" id="CAVMJV010000021">
    <property type="protein sequence ID" value="CAK5069316.1"/>
    <property type="molecule type" value="Genomic_DNA"/>
</dbReference>
<comment type="caution">
    <text evidence="1">The sequence shown here is derived from an EMBL/GenBank/DDBJ whole genome shotgun (WGS) entry which is preliminary data.</text>
</comment>
<proteinExistence type="predicted"/>